<dbReference type="EMBL" id="CP063164">
    <property type="protein sequence ID" value="QOR61101.1"/>
    <property type="molecule type" value="Genomic_DNA"/>
</dbReference>
<dbReference type="Pfam" id="PF02470">
    <property type="entry name" value="MlaD"/>
    <property type="match status" value="2"/>
</dbReference>
<dbReference type="GO" id="GO:0005886">
    <property type="term" value="C:plasma membrane"/>
    <property type="evidence" value="ECO:0007669"/>
    <property type="project" value="UniProtKB-SubCell"/>
</dbReference>
<protein>
    <submittedName>
        <fullName evidence="10">MCE family protein</fullName>
    </submittedName>
</protein>
<dbReference type="AlphaFoldDB" id="A0A7M1S236"/>
<evidence type="ECO:0000256" key="8">
    <source>
        <dbReference type="SAM" id="Phobius"/>
    </source>
</evidence>
<evidence type="ECO:0000256" key="5">
    <source>
        <dbReference type="ARBA" id="ARBA00022989"/>
    </source>
</evidence>
<dbReference type="InterPro" id="IPR051800">
    <property type="entry name" value="PqiA-PqiB_transport"/>
</dbReference>
<evidence type="ECO:0000259" key="9">
    <source>
        <dbReference type="Pfam" id="PF02470"/>
    </source>
</evidence>
<keyword evidence="4 8" id="KW-0812">Transmembrane</keyword>
<dbReference type="PANTHER" id="PTHR30462">
    <property type="entry name" value="INTERMEMBRANE TRANSPORT PROTEIN PQIB-RELATED"/>
    <property type="match status" value="1"/>
</dbReference>
<keyword evidence="2" id="KW-1003">Cell membrane</keyword>
<dbReference type="RefSeq" id="WP_197547773.1">
    <property type="nucleotide sequence ID" value="NZ_CP063164.1"/>
</dbReference>
<evidence type="ECO:0000256" key="1">
    <source>
        <dbReference type="ARBA" id="ARBA00004533"/>
    </source>
</evidence>
<dbReference type="PANTHER" id="PTHR30462:SF0">
    <property type="entry name" value="INTERMEMBRANE TRANSPORT PROTEIN YEBT"/>
    <property type="match status" value="1"/>
</dbReference>
<feature type="domain" description="Mce/MlaD" evidence="9">
    <location>
        <begin position="43"/>
        <end position="131"/>
    </location>
</feature>
<feature type="domain" description="Mce/MlaD" evidence="9">
    <location>
        <begin position="300"/>
        <end position="389"/>
    </location>
</feature>
<keyword evidence="6 8" id="KW-0472">Membrane</keyword>
<proteinExistence type="predicted"/>
<sequence>MPQNIPEVQESTKFNFFTSIWIVPFIALVIAGWLAFQYYHDRGPEIRILFEKNEGLQAGQSQIKYRNVPVGLITKVELEKDGEGVVVVARMDKSAAPFLNENAKFWIVKPELGIRGVTGLDTLISGTYVQMYSQKRGKEFKEEFHGLNYAYRDNSGGEYFVLTIERGNSAVKKGTPVYLQNIEVGKVEYVLLGLDGITVEVIVFIDRMYVPYVHTDTKFWIRNTFNATLNNGSLDVQVAPLEDLIQGAIEFSSNGEKAKHPVPDLFTFKLYASKNEISKQNIGHGYRHAETFVLQTEHSIANLRVGAPVRYEGFDIGKVVQIDLKYDKKTHLMKGRVQVEIDTSVFAQGNDVNDTGVTNFYQAVEEGMRAQVTSLNPITGSLYVKLVFGIDDENRSILRDGEYAFLPTVDNISGDIMASISGILDKLNSLPLEKLLASLNKVVEESAKPIANANEVLKDLSKSVKDLNMMTERKSFKTMPDEIDRMLKELTRTLREAKKTIKGYGSNSLLTHQITETLKTVKKTSEEMDEFLKMLNRKPNSLIFGDK</sequence>
<organism evidence="10 11">
    <name type="scientific">Sulfurovum indicum</name>
    <dbReference type="NCBI Taxonomy" id="2779528"/>
    <lineage>
        <taxon>Bacteria</taxon>
        <taxon>Pseudomonadati</taxon>
        <taxon>Campylobacterota</taxon>
        <taxon>Epsilonproteobacteria</taxon>
        <taxon>Campylobacterales</taxon>
        <taxon>Sulfurovaceae</taxon>
        <taxon>Sulfurovum</taxon>
    </lineage>
</organism>
<feature type="coiled-coil region" evidence="7">
    <location>
        <begin position="450"/>
        <end position="507"/>
    </location>
</feature>
<evidence type="ECO:0000256" key="7">
    <source>
        <dbReference type="SAM" id="Coils"/>
    </source>
</evidence>
<evidence type="ECO:0000256" key="6">
    <source>
        <dbReference type="ARBA" id="ARBA00023136"/>
    </source>
</evidence>
<keyword evidence="5 8" id="KW-1133">Transmembrane helix</keyword>
<feature type="transmembrane region" description="Helical" evidence="8">
    <location>
        <begin position="20"/>
        <end position="39"/>
    </location>
</feature>
<evidence type="ECO:0000313" key="10">
    <source>
        <dbReference type="EMBL" id="QOR61101.1"/>
    </source>
</evidence>
<dbReference type="KEGG" id="sinu:IMZ28_06425"/>
<keyword evidence="7" id="KW-0175">Coiled coil</keyword>
<dbReference type="InterPro" id="IPR003399">
    <property type="entry name" value="Mce/MlaD"/>
</dbReference>
<name>A0A7M1S236_9BACT</name>
<comment type="subcellular location">
    <subcellularLocation>
        <location evidence="1">Cell inner membrane</location>
    </subcellularLocation>
</comment>
<keyword evidence="3" id="KW-0997">Cell inner membrane</keyword>
<evidence type="ECO:0000313" key="11">
    <source>
        <dbReference type="Proteomes" id="UP000595074"/>
    </source>
</evidence>
<dbReference type="Proteomes" id="UP000595074">
    <property type="component" value="Chromosome"/>
</dbReference>
<gene>
    <name evidence="10" type="ORF">IMZ28_06425</name>
</gene>
<evidence type="ECO:0000256" key="4">
    <source>
        <dbReference type="ARBA" id="ARBA00022692"/>
    </source>
</evidence>
<keyword evidence="11" id="KW-1185">Reference proteome</keyword>
<accession>A0A7M1S236</accession>
<reference evidence="10 11" key="1">
    <citation type="submission" date="2020-10" db="EMBL/GenBank/DDBJ databases">
        <title>The genome of sulfurovum sp.</title>
        <authorList>
            <person name="Xie S."/>
            <person name="Shao Z."/>
            <person name="Jiang L."/>
        </authorList>
    </citation>
    <scope>NUCLEOTIDE SEQUENCE [LARGE SCALE GENOMIC DNA]</scope>
    <source>
        <strain evidence="10 11">ST-419</strain>
    </source>
</reference>
<evidence type="ECO:0000256" key="2">
    <source>
        <dbReference type="ARBA" id="ARBA00022475"/>
    </source>
</evidence>
<evidence type="ECO:0000256" key="3">
    <source>
        <dbReference type="ARBA" id="ARBA00022519"/>
    </source>
</evidence>